<protein>
    <submittedName>
        <fullName evidence="3">2-oxoglutarate ferredoxin oxidoreductase subunit beta</fullName>
    </submittedName>
</protein>
<sequence length="273" mass="29807">MNPTYEKYFRSDRLPHIWCPGCGNGIVLGAFARAMEELNIDKNETVVVSGIGCSSRATTYVDFNTLHTTHGRALAFATGVKLAEPRLKVFVFMGDGDASAIGGNHLIHACRRNIDITAIIINNNIYGMTGGQYSPLTPTGKKATTAPYGMIERNFDLCALVKGAGATFVARSTTYHAKQLADLIVTGAKNKGFSVIEAVSQCPVSYGRRNKMKNALEMVNWFKEHAVNVKAAEKMKAEDLDGKFLIGELHHSEAPEYTEEYDKLIARVQGGGR</sequence>
<proteinExistence type="predicted"/>
<keyword evidence="1" id="KW-0560">Oxidoreductase</keyword>
<organism evidence="3 4">
    <name type="scientific">Formimonas warabiya</name>
    <dbReference type="NCBI Taxonomy" id="1761012"/>
    <lineage>
        <taxon>Bacteria</taxon>
        <taxon>Bacillati</taxon>
        <taxon>Bacillota</taxon>
        <taxon>Clostridia</taxon>
        <taxon>Eubacteriales</taxon>
        <taxon>Peptococcaceae</taxon>
        <taxon>Candidatus Formimonas</taxon>
    </lineage>
</organism>
<dbReference type="PANTHER" id="PTHR48084:SF1">
    <property type="entry name" value="2-OXOGLUTARATE SYNTHASE SUBUNIT KORB"/>
    <property type="match status" value="1"/>
</dbReference>
<gene>
    <name evidence="3" type="ORF">DCMF_06120</name>
</gene>
<evidence type="ECO:0000313" key="3">
    <source>
        <dbReference type="EMBL" id="ATW24416.1"/>
    </source>
</evidence>
<evidence type="ECO:0000259" key="2">
    <source>
        <dbReference type="Pfam" id="PF02775"/>
    </source>
</evidence>
<dbReference type="SUPFAM" id="SSF52518">
    <property type="entry name" value="Thiamin diphosphate-binding fold (THDP-binding)"/>
    <property type="match status" value="1"/>
</dbReference>
<name>A0A3G1KPQ3_FORW1</name>
<dbReference type="KEGG" id="fwa:DCMF_06120"/>
<dbReference type="InterPro" id="IPR011766">
    <property type="entry name" value="TPP_enzyme_TPP-bd"/>
</dbReference>
<dbReference type="InterPro" id="IPR051457">
    <property type="entry name" value="2-oxoacid:Fd_oxidoreductase"/>
</dbReference>
<dbReference type="Pfam" id="PF02775">
    <property type="entry name" value="TPP_enzyme_C"/>
    <property type="match status" value="1"/>
</dbReference>
<evidence type="ECO:0000313" key="4">
    <source>
        <dbReference type="Proteomes" id="UP000323521"/>
    </source>
</evidence>
<dbReference type="RefSeq" id="WP_148133607.1">
    <property type="nucleotide sequence ID" value="NZ_CP017634.1"/>
</dbReference>
<dbReference type="GO" id="GO:0016625">
    <property type="term" value="F:oxidoreductase activity, acting on the aldehyde or oxo group of donors, iron-sulfur protein as acceptor"/>
    <property type="evidence" value="ECO:0007669"/>
    <property type="project" value="UniProtKB-ARBA"/>
</dbReference>
<dbReference type="Gene3D" id="3.40.50.970">
    <property type="match status" value="1"/>
</dbReference>
<keyword evidence="4" id="KW-1185">Reference proteome</keyword>
<accession>A0A3G1KPQ3</accession>
<dbReference type="AlphaFoldDB" id="A0A3G1KPQ3"/>
<dbReference type="CDD" id="cd03375">
    <property type="entry name" value="TPP_OGFOR"/>
    <property type="match status" value="1"/>
</dbReference>
<dbReference type="PANTHER" id="PTHR48084">
    <property type="entry name" value="2-OXOGLUTARATE OXIDOREDUCTASE SUBUNIT KORB-RELATED"/>
    <property type="match status" value="1"/>
</dbReference>
<dbReference type="EMBL" id="CP017634">
    <property type="protein sequence ID" value="ATW24416.1"/>
    <property type="molecule type" value="Genomic_DNA"/>
</dbReference>
<dbReference type="InterPro" id="IPR029061">
    <property type="entry name" value="THDP-binding"/>
</dbReference>
<reference evidence="3 4" key="1">
    <citation type="submission" date="2016-10" db="EMBL/GenBank/DDBJ databases">
        <title>Complete Genome Sequence of Peptococcaceae strain DCMF.</title>
        <authorList>
            <person name="Edwards R.J."/>
            <person name="Holland S.I."/>
            <person name="Deshpande N.P."/>
            <person name="Wong Y.K."/>
            <person name="Ertan H."/>
            <person name="Manefield M."/>
            <person name="Russell T.L."/>
            <person name="Lee M.J."/>
        </authorList>
    </citation>
    <scope>NUCLEOTIDE SEQUENCE [LARGE SCALE GENOMIC DNA]</scope>
    <source>
        <strain evidence="3 4">DCMF</strain>
    </source>
</reference>
<evidence type="ECO:0000256" key="1">
    <source>
        <dbReference type="ARBA" id="ARBA00023002"/>
    </source>
</evidence>
<dbReference type="GO" id="GO:0030976">
    <property type="term" value="F:thiamine pyrophosphate binding"/>
    <property type="evidence" value="ECO:0007669"/>
    <property type="project" value="InterPro"/>
</dbReference>
<dbReference type="GO" id="GO:0045333">
    <property type="term" value="P:cellular respiration"/>
    <property type="evidence" value="ECO:0007669"/>
    <property type="project" value="UniProtKB-ARBA"/>
</dbReference>
<dbReference type="OrthoDB" id="9775140at2"/>
<dbReference type="Proteomes" id="UP000323521">
    <property type="component" value="Chromosome"/>
</dbReference>
<feature type="domain" description="Thiamine pyrophosphate enzyme TPP-binding" evidence="2">
    <location>
        <begin position="51"/>
        <end position="197"/>
    </location>
</feature>